<keyword evidence="2" id="KW-1133">Transmembrane helix</keyword>
<dbReference type="AlphaFoldDB" id="A0A2X3EVX4"/>
<sequence length="191" mass="20610">MRKLPQAVQNQGVTVRKTGDTNILTLAFVSTDGSMDKQDIADYVASNIQDPLSRVNGVGDIDAYGSQYSMRIWLDPAKLNSYQMTTKDVTDAISSQNAQIAVGQLGGTPSVDKQALNATINSQSLLQTPEQFRNITLRVNQDGSEVTLAMSPPSRWGRRSTTILAATTASRPQASGSSWLPAPTKWPPRSA</sequence>
<dbReference type="Pfam" id="PF00873">
    <property type="entry name" value="ACR_tran"/>
    <property type="match status" value="1"/>
</dbReference>
<protein>
    <submittedName>
        <fullName evidence="4">Aminoglycoside efflux pump</fullName>
    </submittedName>
</protein>
<evidence type="ECO:0000313" key="5">
    <source>
        <dbReference type="Proteomes" id="UP000251088"/>
    </source>
</evidence>
<dbReference type="Gene3D" id="3.30.70.1320">
    <property type="entry name" value="Multidrug efflux transporter AcrB pore domain like"/>
    <property type="match status" value="1"/>
</dbReference>
<feature type="compositionally biased region" description="Polar residues" evidence="3">
    <location>
        <begin position="167"/>
        <end position="178"/>
    </location>
</feature>
<keyword evidence="2" id="KW-0472">Membrane</keyword>
<dbReference type="PANTHER" id="PTHR32063:SF32">
    <property type="entry name" value="AMINOGLYCOSIDE EFFLUX PUMP-RELATED"/>
    <property type="match status" value="1"/>
</dbReference>
<dbReference type="PANTHER" id="PTHR32063">
    <property type="match status" value="1"/>
</dbReference>
<evidence type="ECO:0000313" key="4">
    <source>
        <dbReference type="EMBL" id="SQC40573.1"/>
    </source>
</evidence>
<reference evidence="4 5" key="1">
    <citation type="submission" date="2018-06" db="EMBL/GenBank/DDBJ databases">
        <authorList>
            <consortium name="Pathogen Informatics"/>
            <person name="Doyle S."/>
        </authorList>
    </citation>
    <scope>NUCLEOTIDE SEQUENCE [LARGE SCALE GENOMIC DNA]</scope>
    <source>
        <strain evidence="4 5">NCTC9128</strain>
    </source>
</reference>
<evidence type="ECO:0000256" key="2">
    <source>
        <dbReference type="ARBA" id="ARBA00022989"/>
    </source>
</evidence>
<dbReference type="Gene3D" id="3.30.70.1430">
    <property type="entry name" value="Multidrug efflux transporter AcrB pore domain"/>
    <property type="match status" value="1"/>
</dbReference>
<name>A0A2X3EVX4_KLEPN</name>
<keyword evidence="1" id="KW-0812">Transmembrane</keyword>
<dbReference type="SUPFAM" id="SSF82714">
    <property type="entry name" value="Multidrug efflux transporter AcrB TolC docking domain, DN and DC subdomains"/>
    <property type="match status" value="1"/>
</dbReference>
<dbReference type="GO" id="GO:0005886">
    <property type="term" value="C:plasma membrane"/>
    <property type="evidence" value="ECO:0007669"/>
    <property type="project" value="TreeGrafter"/>
</dbReference>
<gene>
    <name evidence="4" type="primary">mexB_4</name>
    <name evidence="4" type="ORF">NCTC9128_06575</name>
</gene>
<evidence type="ECO:0000256" key="1">
    <source>
        <dbReference type="ARBA" id="ARBA00022692"/>
    </source>
</evidence>
<dbReference type="InterPro" id="IPR027463">
    <property type="entry name" value="AcrB_DN_DC_subdom"/>
</dbReference>
<dbReference type="GO" id="GO:0042910">
    <property type="term" value="F:xenobiotic transmembrane transporter activity"/>
    <property type="evidence" value="ECO:0007669"/>
    <property type="project" value="TreeGrafter"/>
</dbReference>
<dbReference type="EMBL" id="UAWN01000015">
    <property type="protein sequence ID" value="SQC40573.1"/>
    <property type="molecule type" value="Genomic_DNA"/>
</dbReference>
<dbReference type="Proteomes" id="UP000251088">
    <property type="component" value="Unassembled WGS sequence"/>
</dbReference>
<evidence type="ECO:0000256" key="3">
    <source>
        <dbReference type="SAM" id="MobiDB-lite"/>
    </source>
</evidence>
<accession>A0A2X3EVX4</accession>
<dbReference type="FunFam" id="3.30.2090.10:FF:000001">
    <property type="entry name" value="Efflux pump membrane transporter"/>
    <property type="match status" value="1"/>
</dbReference>
<dbReference type="InterPro" id="IPR001036">
    <property type="entry name" value="Acrflvin-R"/>
</dbReference>
<feature type="region of interest" description="Disordered" evidence="3">
    <location>
        <begin position="167"/>
        <end position="191"/>
    </location>
</feature>
<dbReference type="Gene3D" id="3.30.2090.10">
    <property type="entry name" value="Multidrug efflux transporter AcrB TolC docking domain, DN and DC subdomains"/>
    <property type="match status" value="1"/>
</dbReference>
<dbReference type="SUPFAM" id="SSF82693">
    <property type="entry name" value="Multidrug efflux transporter AcrB pore domain, PN1, PN2, PC1 and PC2 subdomains"/>
    <property type="match status" value="1"/>
</dbReference>
<organism evidence="4 5">
    <name type="scientific">Klebsiella pneumoniae</name>
    <dbReference type="NCBI Taxonomy" id="573"/>
    <lineage>
        <taxon>Bacteria</taxon>
        <taxon>Pseudomonadati</taxon>
        <taxon>Pseudomonadota</taxon>
        <taxon>Gammaproteobacteria</taxon>
        <taxon>Enterobacterales</taxon>
        <taxon>Enterobacteriaceae</taxon>
        <taxon>Klebsiella/Raoultella group</taxon>
        <taxon>Klebsiella</taxon>
        <taxon>Klebsiella pneumoniae complex</taxon>
    </lineage>
</organism>
<proteinExistence type="predicted"/>